<dbReference type="InterPro" id="IPR036397">
    <property type="entry name" value="RNaseH_sf"/>
</dbReference>
<proteinExistence type="predicted"/>
<dbReference type="InterPro" id="IPR044730">
    <property type="entry name" value="RNase_H-like_dom_plant"/>
</dbReference>
<dbReference type="SUPFAM" id="SSF53098">
    <property type="entry name" value="Ribonuclease H-like"/>
    <property type="match status" value="1"/>
</dbReference>
<dbReference type="GO" id="GO:0003676">
    <property type="term" value="F:nucleic acid binding"/>
    <property type="evidence" value="ECO:0007669"/>
    <property type="project" value="InterPro"/>
</dbReference>
<sequence>MFSLLKDDTHLFWICPFAANIWSWINELFGFQWNPNVQNFETVTAHATTRSAAICDFWVAAITNVLTEIWHHRNSYIFNNILASSRRVKSKILANFFECSILMKSTMHNRVEDLMIFKKLQINPRPAKPTRVLQCFLSLPDLDQLKIGCDGCSRGNPGPSGAGVILHDHTGNTISAMLARLGICTNFVVELLVIIFGLEWASDRGWSKIWVTSDSQTAIKFFASDRVPWFINSRCHNIRKSLTIKFSSVFREINFTANTMSKRGANLLLGTKETFDHWPSFLVVENLNTCYFIFS</sequence>
<dbReference type="PANTHER" id="PTHR47723:SF19">
    <property type="entry name" value="POLYNUCLEOTIDYL TRANSFERASE, RIBONUCLEASE H-LIKE SUPERFAMILY PROTEIN"/>
    <property type="match status" value="1"/>
</dbReference>
<gene>
    <name evidence="2" type="ORF">BVC80_9019g19</name>
</gene>
<keyword evidence="3" id="KW-1185">Reference proteome</keyword>
<dbReference type="InterPro" id="IPR053151">
    <property type="entry name" value="RNase_H-like"/>
</dbReference>
<dbReference type="InParanoid" id="A0A200QQI8"/>
<evidence type="ECO:0000313" key="3">
    <source>
        <dbReference type="Proteomes" id="UP000195402"/>
    </source>
</evidence>
<dbReference type="STRING" id="56857.A0A200QQI8"/>
<evidence type="ECO:0000313" key="2">
    <source>
        <dbReference type="EMBL" id="OVA12723.1"/>
    </source>
</evidence>
<dbReference type="PANTHER" id="PTHR47723">
    <property type="entry name" value="OS05G0353850 PROTEIN"/>
    <property type="match status" value="1"/>
</dbReference>
<evidence type="ECO:0000259" key="1">
    <source>
        <dbReference type="PROSITE" id="PS50879"/>
    </source>
</evidence>
<dbReference type="EMBL" id="MVGT01001370">
    <property type="protein sequence ID" value="OVA12723.1"/>
    <property type="molecule type" value="Genomic_DNA"/>
</dbReference>
<reference evidence="2 3" key="1">
    <citation type="journal article" date="2017" name="Mol. Plant">
        <title>The Genome of Medicinal Plant Macleaya cordata Provides New Insights into Benzylisoquinoline Alkaloids Metabolism.</title>
        <authorList>
            <person name="Liu X."/>
            <person name="Liu Y."/>
            <person name="Huang P."/>
            <person name="Ma Y."/>
            <person name="Qing Z."/>
            <person name="Tang Q."/>
            <person name="Cao H."/>
            <person name="Cheng P."/>
            <person name="Zheng Y."/>
            <person name="Yuan Z."/>
            <person name="Zhou Y."/>
            <person name="Liu J."/>
            <person name="Tang Z."/>
            <person name="Zhuo Y."/>
            <person name="Zhang Y."/>
            <person name="Yu L."/>
            <person name="Huang J."/>
            <person name="Yang P."/>
            <person name="Peng Q."/>
            <person name="Zhang J."/>
            <person name="Jiang W."/>
            <person name="Zhang Z."/>
            <person name="Lin K."/>
            <person name="Ro D.K."/>
            <person name="Chen X."/>
            <person name="Xiong X."/>
            <person name="Shang Y."/>
            <person name="Huang S."/>
            <person name="Zeng J."/>
        </authorList>
    </citation>
    <scope>NUCLEOTIDE SEQUENCE [LARGE SCALE GENOMIC DNA]</scope>
    <source>
        <strain evidence="3">cv. BLH2017</strain>
        <tissue evidence="2">Root</tissue>
    </source>
</reference>
<dbReference type="OMA" id="WINELFG"/>
<dbReference type="InterPro" id="IPR002156">
    <property type="entry name" value="RNaseH_domain"/>
</dbReference>
<dbReference type="Pfam" id="PF13456">
    <property type="entry name" value="RVT_3"/>
    <property type="match status" value="1"/>
</dbReference>
<accession>A0A200QQI8</accession>
<dbReference type="Gene3D" id="3.30.420.10">
    <property type="entry name" value="Ribonuclease H-like superfamily/Ribonuclease H"/>
    <property type="match status" value="1"/>
</dbReference>
<organism evidence="2 3">
    <name type="scientific">Macleaya cordata</name>
    <name type="common">Five-seeded plume-poppy</name>
    <name type="synonym">Bocconia cordata</name>
    <dbReference type="NCBI Taxonomy" id="56857"/>
    <lineage>
        <taxon>Eukaryota</taxon>
        <taxon>Viridiplantae</taxon>
        <taxon>Streptophyta</taxon>
        <taxon>Embryophyta</taxon>
        <taxon>Tracheophyta</taxon>
        <taxon>Spermatophyta</taxon>
        <taxon>Magnoliopsida</taxon>
        <taxon>Ranunculales</taxon>
        <taxon>Papaveraceae</taxon>
        <taxon>Papaveroideae</taxon>
        <taxon>Macleaya</taxon>
    </lineage>
</organism>
<feature type="domain" description="RNase H type-1" evidence="1">
    <location>
        <begin position="141"/>
        <end position="270"/>
    </location>
</feature>
<dbReference type="Proteomes" id="UP000195402">
    <property type="component" value="Unassembled WGS sequence"/>
</dbReference>
<dbReference type="PROSITE" id="PS50879">
    <property type="entry name" value="RNASE_H_1"/>
    <property type="match status" value="1"/>
</dbReference>
<dbReference type="CDD" id="cd06222">
    <property type="entry name" value="RNase_H_like"/>
    <property type="match status" value="1"/>
</dbReference>
<dbReference type="GO" id="GO:0004523">
    <property type="term" value="F:RNA-DNA hybrid ribonuclease activity"/>
    <property type="evidence" value="ECO:0007669"/>
    <property type="project" value="InterPro"/>
</dbReference>
<protein>
    <submittedName>
        <fullName evidence="2">Ribonuclease H domain</fullName>
    </submittedName>
</protein>
<dbReference type="InterPro" id="IPR012337">
    <property type="entry name" value="RNaseH-like_sf"/>
</dbReference>
<name>A0A200QQI8_MACCD</name>
<comment type="caution">
    <text evidence="2">The sequence shown here is derived from an EMBL/GenBank/DDBJ whole genome shotgun (WGS) entry which is preliminary data.</text>
</comment>
<dbReference type="AlphaFoldDB" id="A0A200QQI8"/>
<dbReference type="OrthoDB" id="846389at2759"/>